<evidence type="ECO:0000259" key="2">
    <source>
        <dbReference type="Pfam" id="PF23198"/>
    </source>
</evidence>
<gene>
    <name evidence="3" type="ORF">FD755_019293</name>
</gene>
<feature type="signal peptide" evidence="1">
    <location>
        <begin position="1"/>
        <end position="16"/>
    </location>
</feature>
<evidence type="ECO:0000313" key="3">
    <source>
        <dbReference type="EMBL" id="KAB0369288.1"/>
    </source>
</evidence>
<feature type="chain" id="PRO_5024312326" description="PDE8-like REC N-terminal domain-containing protein" evidence="1">
    <location>
        <begin position="17"/>
        <end position="217"/>
    </location>
</feature>
<accession>A0A5N3X824</accession>
<dbReference type="AlphaFoldDB" id="A0A5N3X824"/>
<dbReference type="Proteomes" id="UP000326062">
    <property type="component" value="Chromosome 15"/>
</dbReference>
<proteinExistence type="predicted"/>
<name>A0A5N3X824_MUNRE</name>
<evidence type="ECO:0000313" key="4">
    <source>
        <dbReference type="Proteomes" id="UP000326062"/>
    </source>
</evidence>
<dbReference type="EMBL" id="VCEB01000016">
    <property type="protein sequence ID" value="KAB0369288.1"/>
    <property type="molecule type" value="Genomic_DNA"/>
</dbReference>
<evidence type="ECO:0000256" key="1">
    <source>
        <dbReference type="SAM" id="SignalP"/>
    </source>
</evidence>
<dbReference type="InterPro" id="IPR057304">
    <property type="entry name" value="PDE8-like_REC_N"/>
</dbReference>
<dbReference type="Pfam" id="PF23198">
    <property type="entry name" value="PDE8A_N"/>
    <property type="match status" value="1"/>
</dbReference>
<reference evidence="3 4" key="1">
    <citation type="submission" date="2019-06" db="EMBL/GenBank/DDBJ databases">
        <title>Discovery of a novel chromosome fission-fusion reversal in muntjac.</title>
        <authorList>
            <person name="Mudd A.B."/>
            <person name="Bredeson J.V."/>
            <person name="Baum R."/>
            <person name="Hockemeyer D."/>
            <person name="Rokhsar D.S."/>
        </authorList>
    </citation>
    <scope>NUCLEOTIDE SEQUENCE [LARGE SCALE GENOMIC DNA]</scope>
    <source>
        <strain evidence="3">UCam_UCB_Mr</strain>
        <tissue evidence="3">Fibroblast cell line</tissue>
    </source>
</reference>
<organism evidence="3 4">
    <name type="scientific">Muntiacus reevesi</name>
    <name type="common">Reeves' muntjac</name>
    <name type="synonym">Cervus reevesi</name>
    <dbReference type="NCBI Taxonomy" id="9886"/>
    <lineage>
        <taxon>Eukaryota</taxon>
        <taxon>Metazoa</taxon>
        <taxon>Chordata</taxon>
        <taxon>Craniata</taxon>
        <taxon>Vertebrata</taxon>
        <taxon>Euteleostomi</taxon>
        <taxon>Mammalia</taxon>
        <taxon>Eutheria</taxon>
        <taxon>Laurasiatheria</taxon>
        <taxon>Artiodactyla</taxon>
        <taxon>Ruminantia</taxon>
        <taxon>Pecora</taxon>
        <taxon>Cervidae</taxon>
        <taxon>Muntiacinae</taxon>
        <taxon>Muntiacus</taxon>
    </lineage>
</organism>
<sequence>MAWGWISASIPLPCAPFVVHRLCSPSSGPGLAAQFIELNRLVAVADVQFGPMRFHPDQLQVLLVFTKEDNQCNGFCRACEKAGFMCTVTKEAQTALACFLDKHHDIIIIDHRNSRHLDAEALCSIKSFQMSQLFTSGDQSIGDGLVGSPCNPRDSQESSPIPRFKSINSSVQETPAVTGKFDRGVQNEAGQTLTEFCQENALIDYILCSQQWRSSIQ</sequence>
<comment type="caution">
    <text evidence="3">The sequence shown here is derived from an EMBL/GenBank/DDBJ whole genome shotgun (WGS) entry which is preliminary data.</text>
</comment>
<keyword evidence="1" id="KW-0732">Signal</keyword>
<keyword evidence="4" id="KW-1185">Reference proteome</keyword>
<feature type="domain" description="PDE8-like REC N-terminal" evidence="2">
    <location>
        <begin position="52"/>
        <end position="132"/>
    </location>
</feature>
<protein>
    <recommendedName>
        <fullName evidence="2">PDE8-like REC N-terminal domain-containing protein</fullName>
    </recommendedName>
</protein>